<gene>
    <name evidence="5" type="primary">otsB</name>
    <name evidence="5" type="ORF">GRI75_06580</name>
</gene>
<dbReference type="GO" id="GO:0004805">
    <property type="term" value="F:trehalose-phosphatase activity"/>
    <property type="evidence" value="ECO:0007669"/>
    <property type="project" value="UniProtKB-EC"/>
</dbReference>
<dbReference type="Pfam" id="PF02358">
    <property type="entry name" value="Trehalose_PPase"/>
    <property type="match status" value="1"/>
</dbReference>
<comment type="similarity">
    <text evidence="2 4">Belongs to the trehalose phosphatase family.</text>
</comment>
<dbReference type="RefSeq" id="WP_160746165.1">
    <property type="nucleotide sequence ID" value="NZ_WTYK01000003.1"/>
</dbReference>
<evidence type="ECO:0000256" key="2">
    <source>
        <dbReference type="ARBA" id="ARBA00008770"/>
    </source>
</evidence>
<evidence type="ECO:0000256" key="4">
    <source>
        <dbReference type="RuleBase" id="RU361117"/>
    </source>
</evidence>
<dbReference type="Proteomes" id="UP000469159">
    <property type="component" value="Unassembled WGS sequence"/>
</dbReference>
<proteinExistence type="inferred from homology"/>
<dbReference type="InterPro" id="IPR036412">
    <property type="entry name" value="HAD-like_sf"/>
</dbReference>
<dbReference type="UniPathway" id="UPA00299"/>
<keyword evidence="4" id="KW-0460">Magnesium</keyword>
<dbReference type="InterPro" id="IPR044651">
    <property type="entry name" value="OTSB-like"/>
</dbReference>
<organism evidence="5 6">
    <name type="scientific">Croceibacterium soli</name>
    <dbReference type="NCBI Taxonomy" id="1739690"/>
    <lineage>
        <taxon>Bacteria</taxon>
        <taxon>Pseudomonadati</taxon>
        <taxon>Pseudomonadota</taxon>
        <taxon>Alphaproteobacteria</taxon>
        <taxon>Sphingomonadales</taxon>
        <taxon>Erythrobacteraceae</taxon>
        <taxon>Croceibacterium</taxon>
    </lineage>
</organism>
<dbReference type="NCBIfam" id="TIGR01484">
    <property type="entry name" value="HAD-SF-IIB"/>
    <property type="match status" value="1"/>
</dbReference>
<dbReference type="SUPFAM" id="SSF56784">
    <property type="entry name" value="HAD-like"/>
    <property type="match status" value="1"/>
</dbReference>
<comment type="pathway">
    <text evidence="1 4">Glycan biosynthesis; trehalose biosynthesis.</text>
</comment>
<dbReference type="PANTHER" id="PTHR43768">
    <property type="entry name" value="TREHALOSE 6-PHOSPHATE PHOSPHATASE"/>
    <property type="match status" value="1"/>
</dbReference>
<protein>
    <recommendedName>
        <fullName evidence="4">Trehalose 6-phosphate phosphatase</fullName>
        <ecNumber evidence="4">3.1.3.12</ecNumber>
    </recommendedName>
</protein>
<dbReference type="Gene3D" id="3.30.70.1020">
    <property type="entry name" value="Trehalose-6-phosphate phosphatase related protein, domain 2"/>
    <property type="match status" value="1"/>
</dbReference>
<dbReference type="CDD" id="cd01627">
    <property type="entry name" value="HAD_TPP"/>
    <property type="match status" value="1"/>
</dbReference>
<dbReference type="InterPro" id="IPR003337">
    <property type="entry name" value="Trehalose_PPase"/>
</dbReference>
<dbReference type="Gene3D" id="3.40.50.1000">
    <property type="entry name" value="HAD superfamily/HAD-like"/>
    <property type="match status" value="1"/>
</dbReference>
<dbReference type="EC" id="3.1.3.12" evidence="4"/>
<accession>A0A6I4UWC7</accession>
<keyword evidence="4" id="KW-0479">Metal-binding</keyword>
<sequence>MQSAAALPAPPSLAELSARGAVAVFLDFDGTLVDIAGTPDGIVVPDRLAERLCVLSERLGGRLALVSGRAVDNLEQHCGPLGVACAGSHGLSRFSAARERLGAEPLPLPPAVMEALGGFAAAEGFGFEPKAHGAALHYRADPSLEARGLAFAAALADEHGLVVKRGKCVIELVPPGGDKGSAVRAFMQEPPFAGALPVFIGDDVTDEDGFAAVQDLGGLGILVGDLAPSAARYGLADPAAVQQWLGL</sequence>
<dbReference type="InterPro" id="IPR023214">
    <property type="entry name" value="HAD_sf"/>
</dbReference>
<dbReference type="PANTHER" id="PTHR43768:SF3">
    <property type="entry name" value="TREHALOSE 6-PHOSPHATE PHOSPHATASE"/>
    <property type="match status" value="1"/>
</dbReference>
<dbReference type="NCBIfam" id="TIGR00685">
    <property type="entry name" value="T6PP"/>
    <property type="match status" value="1"/>
</dbReference>
<keyword evidence="6" id="KW-1185">Reference proteome</keyword>
<dbReference type="InterPro" id="IPR006379">
    <property type="entry name" value="HAD-SF_hydro_IIB"/>
</dbReference>
<dbReference type="OrthoDB" id="9814913at2"/>
<evidence type="ECO:0000256" key="1">
    <source>
        <dbReference type="ARBA" id="ARBA00005199"/>
    </source>
</evidence>
<dbReference type="GO" id="GO:0046872">
    <property type="term" value="F:metal ion binding"/>
    <property type="evidence" value="ECO:0007669"/>
    <property type="project" value="UniProtKB-KW"/>
</dbReference>
<evidence type="ECO:0000313" key="5">
    <source>
        <dbReference type="EMBL" id="MXP41305.1"/>
    </source>
</evidence>
<dbReference type="AlphaFoldDB" id="A0A6I4UWC7"/>
<dbReference type="GO" id="GO:0005992">
    <property type="term" value="P:trehalose biosynthetic process"/>
    <property type="evidence" value="ECO:0007669"/>
    <property type="project" value="UniProtKB-UniPathway"/>
</dbReference>
<comment type="cofactor">
    <cofactor evidence="4">
        <name>Mg(2+)</name>
        <dbReference type="ChEBI" id="CHEBI:18420"/>
    </cofactor>
</comment>
<evidence type="ECO:0000256" key="3">
    <source>
        <dbReference type="ARBA" id="ARBA00022801"/>
    </source>
</evidence>
<keyword evidence="3 4" id="KW-0378">Hydrolase</keyword>
<comment type="function">
    <text evidence="4">Removes the phosphate from trehalose 6-phosphate to produce free trehalose.</text>
</comment>
<reference evidence="5 6" key="1">
    <citation type="submission" date="2019-12" db="EMBL/GenBank/DDBJ databases">
        <title>Genomic-based taxomic classification of the family Erythrobacteraceae.</title>
        <authorList>
            <person name="Xu L."/>
        </authorList>
    </citation>
    <scope>NUCLEOTIDE SEQUENCE [LARGE SCALE GENOMIC DNA]</scope>
    <source>
        <strain evidence="5 6">MCCC 1K02066</strain>
    </source>
</reference>
<comment type="catalytic activity">
    <reaction evidence="4">
        <text>alpha,alpha-trehalose 6-phosphate + H2O = alpha,alpha-trehalose + phosphate</text>
        <dbReference type="Rhea" id="RHEA:23420"/>
        <dbReference type="ChEBI" id="CHEBI:15377"/>
        <dbReference type="ChEBI" id="CHEBI:16551"/>
        <dbReference type="ChEBI" id="CHEBI:43474"/>
        <dbReference type="ChEBI" id="CHEBI:58429"/>
        <dbReference type="EC" id="3.1.3.12"/>
    </reaction>
</comment>
<comment type="caution">
    <text evidence="5">The sequence shown here is derived from an EMBL/GenBank/DDBJ whole genome shotgun (WGS) entry which is preliminary data.</text>
</comment>
<evidence type="ECO:0000313" key="6">
    <source>
        <dbReference type="Proteomes" id="UP000469159"/>
    </source>
</evidence>
<dbReference type="EMBL" id="WTYK01000003">
    <property type="protein sequence ID" value="MXP41305.1"/>
    <property type="molecule type" value="Genomic_DNA"/>
</dbReference>
<name>A0A6I4UWC7_9SPHN</name>